<evidence type="ECO:0000256" key="1">
    <source>
        <dbReference type="ARBA" id="ARBA00023125"/>
    </source>
</evidence>
<accession>A0ABW9UBD6</accession>
<dbReference type="InterPro" id="IPR013096">
    <property type="entry name" value="Cupin_2"/>
</dbReference>
<dbReference type="Pfam" id="PF07883">
    <property type="entry name" value="Cupin_2"/>
    <property type="match status" value="1"/>
</dbReference>
<comment type="caution">
    <text evidence="3">The sequence shown here is derived from an EMBL/GenBank/DDBJ whole genome shotgun (WGS) entry which is preliminary data.</text>
</comment>
<evidence type="ECO:0000313" key="4">
    <source>
        <dbReference type="Proteomes" id="UP000467637"/>
    </source>
</evidence>
<sequence>MKKMRLSELQDVQSGHLLQEILLGKYLSSGGLAFAKQGERSHTNDGPDGRDYHVHGDCEAFLILQGTGTMEVNGEFHQVKVGDVVIIEPGEDHHLNSSEEDPIVTVWCHAGPNRHKNQQEEAAI</sequence>
<keyword evidence="4" id="KW-1185">Reference proteome</keyword>
<keyword evidence="1" id="KW-0238">DNA-binding</keyword>
<organism evidence="3 4">
    <name type="scientific">Paenibacillus anseongense</name>
    <dbReference type="NCBI Taxonomy" id="2682845"/>
    <lineage>
        <taxon>Bacteria</taxon>
        <taxon>Bacillati</taxon>
        <taxon>Bacillota</taxon>
        <taxon>Bacilli</taxon>
        <taxon>Bacillales</taxon>
        <taxon>Paenibacillaceae</taxon>
        <taxon>Paenibacillus</taxon>
    </lineage>
</organism>
<dbReference type="InterPro" id="IPR037923">
    <property type="entry name" value="HTH-like"/>
</dbReference>
<name>A0ABW9UBD6_9BACL</name>
<evidence type="ECO:0000313" key="3">
    <source>
        <dbReference type="EMBL" id="MVQ36321.1"/>
    </source>
</evidence>
<dbReference type="Gene3D" id="2.60.120.10">
    <property type="entry name" value="Jelly Rolls"/>
    <property type="match status" value="1"/>
</dbReference>
<dbReference type="EMBL" id="WSEM01000016">
    <property type="protein sequence ID" value="MVQ36321.1"/>
    <property type="molecule type" value="Genomic_DNA"/>
</dbReference>
<protein>
    <submittedName>
        <fullName evidence="3">Cupin domain-containing protein</fullName>
    </submittedName>
</protein>
<reference evidence="3 4" key="1">
    <citation type="submission" date="2019-12" db="EMBL/GenBank/DDBJ databases">
        <authorList>
            <person name="Huq M.A."/>
        </authorList>
    </citation>
    <scope>NUCLEOTIDE SEQUENCE [LARGE SCALE GENOMIC DNA]</scope>
    <source>
        <strain evidence="3 4">MAH-34</strain>
    </source>
</reference>
<gene>
    <name evidence="3" type="ORF">GON05_17060</name>
</gene>
<proteinExistence type="predicted"/>
<evidence type="ECO:0000259" key="2">
    <source>
        <dbReference type="Pfam" id="PF07883"/>
    </source>
</evidence>
<dbReference type="InterPro" id="IPR014710">
    <property type="entry name" value="RmlC-like_jellyroll"/>
</dbReference>
<dbReference type="RefSeq" id="WP_157320221.1">
    <property type="nucleotide sequence ID" value="NZ_WSEM01000016.1"/>
</dbReference>
<feature type="domain" description="Cupin type-2" evidence="2">
    <location>
        <begin position="52"/>
        <end position="107"/>
    </location>
</feature>
<dbReference type="SUPFAM" id="SSF51215">
    <property type="entry name" value="Regulatory protein AraC"/>
    <property type="match status" value="1"/>
</dbReference>
<dbReference type="Proteomes" id="UP000467637">
    <property type="component" value="Unassembled WGS sequence"/>
</dbReference>